<dbReference type="Proteomes" id="UP000076925">
    <property type="component" value="Unassembled WGS sequence"/>
</dbReference>
<evidence type="ECO:0000313" key="1">
    <source>
        <dbReference type="EMBL" id="KYC44089.1"/>
    </source>
</evidence>
<reference evidence="1 2" key="1">
    <citation type="journal article" date="2013" name="Genome Biol. Evol.">
        <title>Genomes of Stigonematalean cyanobacteria (subsection V) and the evolution of oxygenic photosynthesis from prokaryotes to plastids.</title>
        <authorList>
            <person name="Dagan T."/>
            <person name="Roettger M."/>
            <person name="Stucken K."/>
            <person name="Landan G."/>
            <person name="Koch R."/>
            <person name="Major P."/>
            <person name="Gould S.B."/>
            <person name="Goremykin V.V."/>
            <person name="Rippka R."/>
            <person name="Tandeau de Marsac N."/>
            <person name="Gugger M."/>
            <person name="Lockhart P.J."/>
            <person name="Allen J.F."/>
            <person name="Brune I."/>
            <person name="Maus I."/>
            <person name="Puhler A."/>
            <person name="Martin W.F."/>
        </authorList>
    </citation>
    <scope>NUCLEOTIDE SEQUENCE [LARGE SCALE GENOMIC DNA]</scope>
    <source>
        <strain evidence="1 2">PCC 7110</strain>
    </source>
</reference>
<dbReference type="RefSeq" id="WP_017741391.1">
    <property type="nucleotide sequence ID" value="NZ_KQ976354.1"/>
</dbReference>
<dbReference type="OrthoDB" id="428065at2"/>
<sequence>MSNTNYQQLTEIELRNYIKQHPEDEDAFQYYLAIMRAKPGRVVVSTEEQAVMEFQKRIQAESKHQP</sequence>
<dbReference type="AlphaFoldDB" id="A0A139XHC7"/>
<gene>
    <name evidence="1" type="ORF">WA1_02810</name>
</gene>
<dbReference type="Pfam" id="PF21826">
    <property type="entry name" value="DUF6887"/>
    <property type="match status" value="1"/>
</dbReference>
<keyword evidence="2" id="KW-1185">Reference proteome</keyword>
<proteinExistence type="predicted"/>
<dbReference type="InterPro" id="IPR054053">
    <property type="entry name" value="DUF6887"/>
</dbReference>
<accession>A0A139XHC7</accession>
<dbReference type="EMBL" id="ANNX02000012">
    <property type="protein sequence ID" value="KYC44089.1"/>
    <property type="molecule type" value="Genomic_DNA"/>
</dbReference>
<protein>
    <submittedName>
        <fullName evidence="1">Uncharacterized protein</fullName>
    </submittedName>
</protein>
<comment type="caution">
    <text evidence="1">The sequence shown here is derived from an EMBL/GenBank/DDBJ whole genome shotgun (WGS) entry which is preliminary data.</text>
</comment>
<name>A0A139XHC7_9CYAN</name>
<evidence type="ECO:0000313" key="2">
    <source>
        <dbReference type="Proteomes" id="UP000076925"/>
    </source>
</evidence>
<organism evidence="1 2">
    <name type="scientific">Scytonema hofmannii PCC 7110</name>
    <dbReference type="NCBI Taxonomy" id="128403"/>
    <lineage>
        <taxon>Bacteria</taxon>
        <taxon>Bacillati</taxon>
        <taxon>Cyanobacteriota</taxon>
        <taxon>Cyanophyceae</taxon>
        <taxon>Nostocales</taxon>
        <taxon>Scytonemataceae</taxon>
        <taxon>Scytonema</taxon>
    </lineage>
</organism>